<dbReference type="RefSeq" id="XP_013721141.1">
    <property type="nucleotide sequence ID" value="XM_013865687.3"/>
</dbReference>
<dbReference type="PANTHER" id="PTHR33484">
    <property type="entry name" value="BNAC07G33360D PROTEIN"/>
    <property type="match status" value="1"/>
</dbReference>
<dbReference type="AlphaFoldDB" id="A0A078J2S9"/>
<keyword evidence="2" id="KW-1185">Reference proteome</keyword>
<sequence>MAMNQKDRNTRIAQKAFEMVDKVYGKSQKVTPPVLNVPRDEFARSFYQNFHEYGGPKVYTVREATSTGSCRRVIYQYSNESTTKEPVVSHPKEHIQYFGGASPLMGHGNRLEGPKGRAISCDEAVQLYGGVLIKEYRH</sequence>
<dbReference type="Proteomes" id="UP000028999">
    <property type="component" value="Unassembled WGS sequence"/>
</dbReference>
<protein>
    <submittedName>
        <fullName evidence="1">BnaC08g47730D protein</fullName>
    </submittedName>
</protein>
<dbReference type="EMBL" id="LK033611">
    <property type="protein sequence ID" value="CDY57856.1"/>
    <property type="molecule type" value="Genomic_DNA"/>
</dbReference>
<accession>A0A078J2S9</accession>
<evidence type="ECO:0000313" key="2">
    <source>
        <dbReference type="Proteomes" id="UP000028999"/>
    </source>
</evidence>
<reference evidence="1 2" key="1">
    <citation type="journal article" date="2014" name="Science">
        <title>Plant genetics. Early allopolyploid evolution in the post-Neolithic Brassica napus oilseed genome.</title>
        <authorList>
            <person name="Chalhoub B."/>
            <person name="Denoeud F."/>
            <person name="Liu S."/>
            <person name="Parkin I.A."/>
            <person name="Tang H."/>
            <person name="Wang X."/>
            <person name="Chiquet J."/>
            <person name="Belcram H."/>
            <person name="Tong C."/>
            <person name="Samans B."/>
            <person name="Correa M."/>
            <person name="Da Silva C."/>
            <person name="Just J."/>
            <person name="Falentin C."/>
            <person name="Koh C.S."/>
            <person name="Le Clainche I."/>
            <person name="Bernard M."/>
            <person name="Bento P."/>
            <person name="Noel B."/>
            <person name="Labadie K."/>
            <person name="Alberti A."/>
            <person name="Charles M."/>
            <person name="Arnaud D."/>
            <person name="Guo H."/>
            <person name="Daviaud C."/>
            <person name="Alamery S."/>
            <person name="Jabbari K."/>
            <person name="Zhao M."/>
            <person name="Edger P.P."/>
            <person name="Chelaifa H."/>
            <person name="Tack D."/>
            <person name="Lassalle G."/>
            <person name="Mestiri I."/>
            <person name="Schnel N."/>
            <person name="Le Paslier M.C."/>
            <person name="Fan G."/>
            <person name="Renault V."/>
            <person name="Bayer P.E."/>
            <person name="Golicz A.A."/>
            <person name="Manoli S."/>
            <person name="Lee T.H."/>
            <person name="Thi V.H."/>
            <person name="Chalabi S."/>
            <person name="Hu Q."/>
            <person name="Fan C."/>
            <person name="Tollenaere R."/>
            <person name="Lu Y."/>
            <person name="Battail C."/>
            <person name="Shen J."/>
            <person name="Sidebottom C.H."/>
            <person name="Wang X."/>
            <person name="Canaguier A."/>
            <person name="Chauveau A."/>
            <person name="Berard A."/>
            <person name="Deniot G."/>
            <person name="Guan M."/>
            <person name="Liu Z."/>
            <person name="Sun F."/>
            <person name="Lim Y.P."/>
            <person name="Lyons E."/>
            <person name="Town C.D."/>
            <person name="Bancroft I."/>
            <person name="Wang X."/>
            <person name="Meng J."/>
            <person name="Ma J."/>
            <person name="Pires J.C."/>
            <person name="King G.J."/>
            <person name="Brunel D."/>
            <person name="Delourme R."/>
            <person name="Renard M."/>
            <person name="Aury J.M."/>
            <person name="Adams K.L."/>
            <person name="Batley J."/>
            <person name="Snowdon R.J."/>
            <person name="Tost J."/>
            <person name="Edwards D."/>
            <person name="Zhou Y."/>
            <person name="Hua W."/>
            <person name="Sharpe A.G."/>
            <person name="Paterson A.H."/>
            <person name="Guan C."/>
            <person name="Wincker P."/>
        </authorList>
    </citation>
    <scope>NUCLEOTIDE SEQUENCE [LARGE SCALE GENOMIC DNA]</scope>
    <source>
        <strain evidence="2">cv. Darmor-bzh</strain>
    </source>
</reference>
<dbReference type="KEGG" id="bna:106424941"/>
<dbReference type="PANTHER" id="PTHR33484:SF6">
    <property type="entry name" value="(RAPE) HYPOTHETICAL PROTEIN"/>
    <property type="match status" value="1"/>
</dbReference>
<organism evidence="1 2">
    <name type="scientific">Brassica napus</name>
    <name type="common">Rape</name>
    <dbReference type="NCBI Taxonomy" id="3708"/>
    <lineage>
        <taxon>Eukaryota</taxon>
        <taxon>Viridiplantae</taxon>
        <taxon>Streptophyta</taxon>
        <taxon>Embryophyta</taxon>
        <taxon>Tracheophyta</taxon>
        <taxon>Spermatophyta</taxon>
        <taxon>Magnoliopsida</taxon>
        <taxon>eudicotyledons</taxon>
        <taxon>Gunneridae</taxon>
        <taxon>Pentapetalae</taxon>
        <taxon>rosids</taxon>
        <taxon>malvids</taxon>
        <taxon>Brassicales</taxon>
        <taxon>Brassicaceae</taxon>
        <taxon>Brassiceae</taxon>
        <taxon>Brassica</taxon>
    </lineage>
</organism>
<dbReference type="OrthoDB" id="1022380at2759"/>
<dbReference type="GeneID" id="106424941"/>
<dbReference type="PaxDb" id="3708-A0A078J2S9"/>
<proteinExistence type="predicted"/>
<evidence type="ECO:0000313" key="1">
    <source>
        <dbReference type="EMBL" id="CDY57856.1"/>
    </source>
</evidence>
<name>A0A078J2S9_BRANA</name>
<gene>
    <name evidence="1" type="primary">BnaC08g47730D</name>
    <name evidence="1" type="ORF">GSBRNA2T00022762001</name>
</gene>
<dbReference type="Gramene" id="CDY57856">
    <property type="protein sequence ID" value="CDY57856"/>
    <property type="gene ID" value="GSBRNA2T00022762001"/>
</dbReference>
<dbReference type="OMA" id="FIGHANR"/>